<feature type="compositionally biased region" description="Low complexity" evidence="1">
    <location>
        <begin position="400"/>
        <end position="415"/>
    </location>
</feature>
<organism evidence="3">
    <name type="scientific">Schizophyllum commune (strain H4-8 / FGSC 9210)</name>
    <name type="common">Split gill fungus</name>
    <dbReference type="NCBI Taxonomy" id="578458"/>
    <lineage>
        <taxon>Eukaryota</taxon>
        <taxon>Fungi</taxon>
        <taxon>Dikarya</taxon>
        <taxon>Basidiomycota</taxon>
        <taxon>Agaricomycotina</taxon>
        <taxon>Agaricomycetes</taxon>
        <taxon>Agaricomycetidae</taxon>
        <taxon>Agaricales</taxon>
        <taxon>Schizophyllaceae</taxon>
        <taxon>Schizophyllum</taxon>
    </lineage>
</organism>
<gene>
    <name evidence="2" type="ORF">SCHCODRAFT_84289</name>
</gene>
<feature type="region of interest" description="Disordered" evidence="1">
    <location>
        <begin position="373"/>
        <end position="451"/>
    </location>
</feature>
<name>D8PKM9_SCHCM</name>
<evidence type="ECO:0000256" key="1">
    <source>
        <dbReference type="SAM" id="MobiDB-lite"/>
    </source>
</evidence>
<dbReference type="AlphaFoldDB" id="D8PKM9"/>
<feature type="compositionally biased region" description="Polar residues" evidence="1">
    <location>
        <begin position="495"/>
        <end position="505"/>
    </location>
</feature>
<evidence type="ECO:0000313" key="3">
    <source>
        <dbReference type="Proteomes" id="UP000007431"/>
    </source>
</evidence>
<dbReference type="VEuPathDB" id="FungiDB:SCHCODRAFT_02662613"/>
<protein>
    <submittedName>
        <fullName evidence="2">Uncharacterized protein</fullName>
    </submittedName>
</protein>
<dbReference type="Proteomes" id="UP000007431">
    <property type="component" value="Unassembled WGS sequence"/>
</dbReference>
<dbReference type="OMA" id="SQGASAW"/>
<feature type="region of interest" description="Disordered" evidence="1">
    <location>
        <begin position="194"/>
        <end position="246"/>
    </location>
</feature>
<feature type="compositionally biased region" description="Polar residues" evidence="1">
    <location>
        <begin position="22"/>
        <end position="37"/>
    </location>
</feature>
<feature type="region of interest" description="Disordered" evidence="1">
    <location>
        <begin position="122"/>
        <end position="146"/>
    </location>
</feature>
<accession>D8PKM9</accession>
<dbReference type="KEGG" id="scm:SCHCO_02662613"/>
<feature type="compositionally biased region" description="Polar residues" evidence="1">
    <location>
        <begin position="61"/>
        <end position="70"/>
    </location>
</feature>
<feature type="region of interest" description="Disordered" evidence="1">
    <location>
        <begin position="495"/>
        <end position="565"/>
    </location>
</feature>
<feature type="region of interest" description="Disordered" evidence="1">
    <location>
        <begin position="1"/>
        <end position="40"/>
    </location>
</feature>
<feature type="compositionally biased region" description="Polar residues" evidence="1">
    <location>
        <begin position="228"/>
        <end position="237"/>
    </location>
</feature>
<dbReference type="RefSeq" id="XP_003037565.1">
    <property type="nucleotide sequence ID" value="XM_003037519.1"/>
</dbReference>
<dbReference type="GeneID" id="9585197"/>
<feature type="region of interest" description="Disordered" evidence="1">
    <location>
        <begin position="61"/>
        <end position="93"/>
    </location>
</feature>
<feature type="compositionally biased region" description="Polar residues" evidence="1">
    <location>
        <begin position="197"/>
        <end position="220"/>
    </location>
</feature>
<dbReference type="STRING" id="578458.D8PKM9"/>
<reference evidence="2 3" key="1">
    <citation type="journal article" date="2010" name="Nat. Biotechnol.">
        <title>Genome sequence of the model mushroom Schizophyllum commune.</title>
        <authorList>
            <person name="Ohm R.A."/>
            <person name="de Jong J.F."/>
            <person name="Lugones L.G."/>
            <person name="Aerts A."/>
            <person name="Kothe E."/>
            <person name="Stajich J.E."/>
            <person name="de Vries R.P."/>
            <person name="Record E."/>
            <person name="Levasseur A."/>
            <person name="Baker S.E."/>
            <person name="Bartholomew K.A."/>
            <person name="Coutinho P.M."/>
            <person name="Erdmann S."/>
            <person name="Fowler T.J."/>
            <person name="Gathman A.C."/>
            <person name="Lombard V."/>
            <person name="Henrissat B."/>
            <person name="Knabe N."/>
            <person name="Kuees U."/>
            <person name="Lilly W.W."/>
            <person name="Lindquist E."/>
            <person name="Lucas S."/>
            <person name="Magnuson J.K."/>
            <person name="Piumi F."/>
            <person name="Raudaskoski M."/>
            <person name="Salamov A."/>
            <person name="Schmutz J."/>
            <person name="Schwarze F.W.M.R."/>
            <person name="vanKuyk P.A."/>
            <person name="Horton J.S."/>
            <person name="Grigoriev I.V."/>
            <person name="Woesten H.A.B."/>
        </authorList>
    </citation>
    <scope>NUCLEOTIDE SEQUENCE [LARGE SCALE GENOMIC DNA]</scope>
    <source>
        <strain evidence="3">H4-8 / FGSC 9210</strain>
    </source>
</reference>
<keyword evidence="3" id="KW-1185">Reference proteome</keyword>
<evidence type="ECO:0000313" key="2">
    <source>
        <dbReference type="EMBL" id="EFJ02663.1"/>
    </source>
</evidence>
<feature type="compositionally biased region" description="Polar residues" evidence="1">
    <location>
        <begin position="373"/>
        <end position="386"/>
    </location>
</feature>
<dbReference type="HOGENOM" id="CLU_482460_0_0_1"/>
<dbReference type="OrthoDB" id="2564696at2759"/>
<proteinExistence type="predicted"/>
<dbReference type="EMBL" id="GL377302">
    <property type="protein sequence ID" value="EFJ02663.1"/>
    <property type="molecule type" value="Genomic_DNA"/>
</dbReference>
<dbReference type="InParanoid" id="D8PKM9"/>
<feature type="compositionally biased region" description="Low complexity" evidence="1">
    <location>
        <begin position="134"/>
        <end position="146"/>
    </location>
</feature>
<sequence length="565" mass="58994">MTMASSTADPMTARGDFRMPSTDFSLPYSSRHGSGTSIDELLRQQNELDKSIAALRLFSPRSSFATTMQDNRPESGTVDPMPSGAPSDTNSVVVKVIPSRGTSTSDMSGKMTAASGESSFSLSVFPAPPPNGGVSASPSPLPSAVPRSPLLAQQQYSSEPKRSSLILQAPLGVTTSSMALSPLPMGLSLSPMGGISPTLSNSASPTRGRTEDFPQSVTLQPPQPGGSALSSPTTPSSRGGRIQSGGTQYDVTSFIVPRSFEAASKLAGLASPARESPMMPVTPVAEQVLYNTPVTPQVMPSTPTTAGMPMPVTPSQPMPTSPVTPMPNSGRMQSEMTQFDVTSFIGNLTSPRNETTASPLQVNVERTVIPSQAFPSSVSSRPSTGEESIARGPTLPSNPSPTYRSRSPPRSNSLPEEGSTVGVIETAPSGPILRPLRLTSGGPPVTTAPPVEVRPTRHVRISSVTKEVAPLKPLILGSGPGPGLPPRSAIKPTVHNRSSSFNMPPTSYAMPPGPRRQGSNNSLRPAKPLMISVPRPLAQDSVEDSGAYERPRAVPVISQEDIGPL</sequence>